<dbReference type="AlphaFoldDB" id="A0A1M6K7F0"/>
<evidence type="ECO:0000259" key="2">
    <source>
        <dbReference type="Pfam" id="PF00174"/>
    </source>
</evidence>
<keyword evidence="4" id="KW-1185">Reference proteome</keyword>
<sequence length="216" mass="23786">MKKAAGCMLLLLCAILLGSCNSGDNSGTDGVSNATMKRYQELEIREYEGVRLDPSVGPRDNSISGIQNVDISTYELAITGLVKESIALTYEEVLELPSYEKLITLHCVEGWDATVLWKGVLLSDLIEMAGADSAANTVIFHAVDGYTTALPLQDVIDKKIILAYSSNRIPLPPALGYPFIVVAEDKPGYKWARWVTKIELSDDPYYLGYWESRGFP</sequence>
<dbReference type="PROSITE" id="PS51257">
    <property type="entry name" value="PROKAR_LIPOPROTEIN"/>
    <property type="match status" value="1"/>
</dbReference>
<feature type="domain" description="Oxidoreductase molybdopterin-binding" evidence="2">
    <location>
        <begin position="66"/>
        <end position="206"/>
    </location>
</feature>
<name>A0A1M6K7F0_9FIRM</name>
<evidence type="ECO:0000313" key="4">
    <source>
        <dbReference type="Proteomes" id="UP000184342"/>
    </source>
</evidence>
<dbReference type="SUPFAM" id="SSF56524">
    <property type="entry name" value="Oxidoreductase molybdopterin-binding domain"/>
    <property type="match status" value="1"/>
</dbReference>
<accession>A0A1M6K7F0</accession>
<reference evidence="3 4" key="1">
    <citation type="submission" date="2016-11" db="EMBL/GenBank/DDBJ databases">
        <authorList>
            <person name="Jaros S."/>
            <person name="Januszkiewicz K."/>
            <person name="Wedrychowicz H."/>
        </authorList>
    </citation>
    <scope>NUCLEOTIDE SEQUENCE [LARGE SCALE GENOMIC DNA]</scope>
    <source>
        <strain evidence="3 4">DSM 15970</strain>
    </source>
</reference>
<dbReference type="STRING" id="1122934.SAMN02745691_02144"/>
<feature type="signal peptide" evidence="1">
    <location>
        <begin position="1"/>
        <end position="22"/>
    </location>
</feature>
<dbReference type="Gene3D" id="3.90.420.10">
    <property type="entry name" value="Oxidoreductase, molybdopterin-binding domain"/>
    <property type="match status" value="1"/>
</dbReference>
<evidence type="ECO:0000256" key="1">
    <source>
        <dbReference type="SAM" id="SignalP"/>
    </source>
</evidence>
<dbReference type="Pfam" id="PF00174">
    <property type="entry name" value="Oxidored_molyb"/>
    <property type="match status" value="1"/>
</dbReference>
<dbReference type="CDD" id="cd00321">
    <property type="entry name" value="SO_family_Moco"/>
    <property type="match status" value="1"/>
</dbReference>
<evidence type="ECO:0000313" key="3">
    <source>
        <dbReference type="EMBL" id="SHJ54928.1"/>
    </source>
</evidence>
<gene>
    <name evidence="3" type="ORF">SAMN02745691_02144</name>
</gene>
<protein>
    <submittedName>
        <fullName evidence="3">Oxidoreductase molybdopterin binding domain-containing protein</fullName>
    </submittedName>
</protein>
<dbReference type="RefSeq" id="WP_178138595.1">
    <property type="nucleotide sequence ID" value="NZ_FQYT01000025.1"/>
</dbReference>
<dbReference type="InterPro" id="IPR000572">
    <property type="entry name" value="OxRdtase_Mopterin-bd_dom"/>
</dbReference>
<dbReference type="EMBL" id="FQYT01000025">
    <property type="protein sequence ID" value="SHJ54928.1"/>
    <property type="molecule type" value="Genomic_DNA"/>
</dbReference>
<dbReference type="PANTHER" id="PTHR43032">
    <property type="entry name" value="PROTEIN-METHIONINE-SULFOXIDE REDUCTASE"/>
    <property type="match status" value="1"/>
</dbReference>
<proteinExistence type="predicted"/>
<feature type="chain" id="PRO_5039364385" evidence="1">
    <location>
        <begin position="23"/>
        <end position="216"/>
    </location>
</feature>
<dbReference type="PANTHER" id="PTHR43032:SF2">
    <property type="entry name" value="BLL0505 PROTEIN"/>
    <property type="match status" value="1"/>
</dbReference>
<organism evidence="3 4">
    <name type="scientific">Parasporobacterium paucivorans DSM 15970</name>
    <dbReference type="NCBI Taxonomy" id="1122934"/>
    <lineage>
        <taxon>Bacteria</taxon>
        <taxon>Bacillati</taxon>
        <taxon>Bacillota</taxon>
        <taxon>Clostridia</taxon>
        <taxon>Lachnospirales</taxon>
        <taxon>Lachnospiraceae</taxon>
        <taxon>Parasporobacterium</taxon>
    </lineage>
</organism>
<keyword evidence="1" id="KW-0732">Signal</keyword>
<dbReference type="Proteomes" id="UP000184342">
    <property type="component" value="Unassembled WGS sequence"/>
</dbReference>
<dbReference type="InterPro" id="IPR036374">
    <property type="entry name" value="OxRdtase_Mopterin-bd_sf"/>
</dbReference>